<dbReference type="CDD" id="cd11475">
    <property type="entry name" value="SLC5sbd_PutP"/>
    <property type="match status" value="1"/>
</dbReference>
<feature type="transmembrane region" description="Helical" evidence="14">
    <location>
        <begin position="270"/>
        <end position="298"/>
    </location>
</feature>
<dbReference type="InterPro" id="IPR018212">
    <property type="entry name" value="Na/solute_symporter_CS"/>
</dbReference>
<proteinExistence type="inferred from homology"/>
<evidence type="ECO:0000256" key="6">
    <source>
        <dbReference type="ARBA" id="ARBA00022847"/>
    </source>
</evidence>
<sequence length="550" mass="57907">MSSDLVFKLIALAVYFLAMLAIGLYAFRKTDDGEDYMLGGRSLHPFTAALSAGAADMSGWLLMGLPGALYVGGLVEAWIAVGLTAGAALNWFFIAPRLRQYTQIANNSLTVPSFFGNRLHDRTHLLRFAAGLVILVFFTFYVSSGMVAGGVFFQSSFGGSYLVGMLLVAGVTILYTLFGGFLGATYTDVVQGLIMLVSLIAVPVTAMFVVGGPAEMFASVREVNDTFASMTAGATAVGVISSLAWGLGYFGQPHIIVRFMALRSSRDARWGLGIGLTWMILCVLGAIFTSMAGLAYFQQHQDQHLTDTTNGESVFLDLGQILFHPLIAGILLAAVLAAIMSTISSQLVVTSSALVEDLVGGVGIKLGPQGKLWGGRIGVLAVSIVALLLALDPGSSVLGLVSFAWAGFGAAFGPIVILSLFWRRLTAAGALVGMVAGAAVAFWWGGGYKTIAPLWNGDVTNYQSPDVRWDLFGGEHLYEILPGFVVCLVLAIVISLITPRPPRAAMDEYDDMVASLSDGVIPTREPELAAVGAEGAGAEPDATPRGSSTD</sequence>
<accession>A0ABY6G298</accession>
<keyword evidence="17" id="KW-1185">Reference proteome</keyword>
<comment type="catalytic activity">
    <reaction evidence="12">
        <text>L-proline(in) + Na(+)(in) = L-proline(out) + Na(+)(out)</text>
        <dbReference type="Rhea" id="RHEA:28967"/>
        <dbReference type="ChEBI" id="CHEBI:29101"/>
        <dbReference type="ChEBI" id="CHEBI:60039"/>
    </reaction>
</comment>
<feature type="transmembrane region" description="Helical" evidence="14">
    <location>
        <begin position="318"/>
        <end position="339"/>
    </location>
</feature>
<keyword evidence="5 14" id="KW-0812">Transmembrane</keyword>
<keyword evidence="6 14" id="KW-0769">Symport</keyword>
<feature type="transmembrane region" description="Helical" evidence="14">
    <location>
        <begin position="6"/>
        <end position="27"/>
    </location>
</feature>
<keyword evidence="7 14" id="KW-1133">Transmembrane helix</keyword>
<comment type="function">
    <text evidence="14">Catalyzes the sodium-dependent uptake of extracellular L-proline.</text>
</comment>
<keyword evidence="4 14" id="KW-1003">Cell membrane</keyword>
<evidence type="ECO:0000256" key="12">
    <source>
        <dbReference type="ARBA" id="ARBA00033708"/>
    </source>
</evidence>
<evidence type="ECO:0000256" key="10">
    <source>
        <dbReference type="ARBA" id="ARBA00023136"/>
    </source>
</evidence>
<name>A0ABY6G298_9MICO</name>
<evidence type="ECO:0000256" key="13">
    <source>
        <dbReference type="RuleBase" id="RU362091"/>
    </source>
</evidence>
<keyword evidence="9 14" id="KW-0406">Ion transport</keyword>
<evidence type="ECO:0000313" key="17">
    <source>
        <dbReference type="Proteomes" id="UP001164305"/>
    </source>
</evidence>
<evidence type="ECO:0000256" key="1">
    <source>
        <dbReference type="ARBA" id="ARBA00004651"/>
    </source>
</evidence>
<dbReference type="InterPro" id="IPR050277">
    <property type="entry name" value="Sodium:Solute_Symporter"/>
</dbReference>
<evidence type="ECO:0000256" key="4">
    <source>
        <dbReference type="ARBA" id="ARBA00022475"/>
    </source>
</evidence>
<keyword evidence="3 14" id="KW-0813">Transport</keyword>
<dbReference type="InterPro" id="IPR038377">
    <property type="entry name" value="Na/Glc_symporter_sf"/>
</dbReference>
<reference evidence="16" key="1">
    <citation type="submission" date="2022-10" db="EMBL/GenBank/DDBJ databases">
        <title>Whole-Genome Sequencing of Brachybacterium huguangmaarense BRM-3, Isolated from Betula schmidtii.</title>
        <authorList>
            <person name="Haam D."/>
        </authorList>
    </citation>
    <scope>NUCLEOTIDE SEQUENCE</scope>
    <source>
        <strain evidence="16">BRM-3</strain>
    </source>
</reference>
<feature type="transmembrane region" description="Helical" evidence="14">
    <location>
        <begin position="480"/>
        <end position="498"/>
    </location>
</feature>
<evidence type="ECO:0000256" key="15">
    <source>
        <dbReference type="SAM" id="MobiDB-lite"/>
    </source>
</evidence>
<comment type="similarity">
    <text evidence="2 13">Belongs to the sodium:solute symporter (SSF) (TC 2.A.21) family.</text>
</comment>
<dbReference type="PROSITE" id="PS50283">
    <property type="entry name" value="NA_SOLUT_SYMP_3"/>
    <property type="match status" value="1"/>
</dbReference>
<dbReference type="RefSeq" id="WP_263594539.1">
    <property type="nucleotide sequence ID" value="NZ_CP107020.1"/>
</dbReference>
<dbReference type="Proteomes" id="UP001164305">
    <property type="component" value="Chromosome"/>
</dbReference>
<evidence type="ECO:0000256" key="11">
    <source>
        <dbReference type="ARBA" id="ARBA00023201"/>
    </source>
</evidence>
<evidence type="ECO:0000256" key="9">
    <source>
        <dbReference type="ARBA" id="ARBA00023065"/>
    </source>
</evidence>
<organism evidence="16 17">
    <name type="scientific">Brachybacterium huguangmaarense</name>
    <dbReference type="NCBI Taxonomy" id="1652028"/>
    <lineage>
        <taxon>Bacteria</taxon>
        <taxon>Bacillati</taxon>
        <taxon>Actinomycetota</taxon>
        <taxon>Actinomycetes</taxon>
        <taxon>Micrococcales</taxon>
        <taxon>Dermabacteraceae</taxon>
        <taxon>Brachybacterium</taxon>
    </lineage>
</organism>
<feature type="compositionally biased region" description="Low complexity" evidence="15">
    <location>
        <begin position="528"/>
        <end position="544"/>
    </location>
</feature>
<evidence type="ECO:0000256" key="5">
    <source>
        <dbReference type="ARBA" id="ARBA00022692"/>
    </source>
</evidence>
<dbReference type="PANTHER" id="PTHR48086">
    <property type="entry name" value="SODIUM/PROLINE SYMPORTER-RELATED"/>
    <property type="match status" value="1"/>
</dbReference>
<comment type="subcellular location">
    <subcellularLocation>
        <location evidence="1 14">Cell membrane</location>
        <topology evidence="1 14">Multi-pass membrane protein</topology>
    </subcellularLocation>
</comment>
<feature type="region of interest" description="Disordered" evidence="15">
    <location>
        <begin position="528"/>
        <end position="550"/>
    </location>
</feature>
<keyword evidence="11 14" id="KW-0739">Sodium transport</keyword>
<evidence type="ECO:0000256" key="3">
    <source>
        <dbReference type="ARBA" id="ARBA00022448"/>
    </source>
</evidence>
<keyword evidence="10 14" id="KW-0472">Membrane</keyword>
<feature type="transmembrane region" description="Helical" evidence="14">
    <location>
        <begin position="189"/>
        <end position="210"/>
    </location>
</feature>
<dbReference type="PROSITE" id="PS00457">
    <property type="entry name" value="NA_SOLUT_SYMP_2"/>
    <property type="match status" value="1"/>
</dbReference>
<feature type="transmembrane region" description="Helical" evidence="14">
    <location>
        <begin position="128"/>
        <end position="153"/>
    </location>
</feature>
<evidence type="ECO:0000256" key="8">
    <source>
        <dbReference type="ARBA" id="ARBA00023053"/>
    </source>
</evidence>
<feature type="transmembrane region" description="Helical" evidence="14">
    <location>
        <begin position="425"/>
        <end position="445"/>
    </location>
</feature>
<feature type="transmembrane region" description="Helical" evidence="14">
    <location>
        <begin position="397"/>
        <end position="418"/>
    </location>
</feature>
<evidence type="ECO:0000256" key="7">
    <source>
        <dbReference type="ARBA" id="ARBA00022989"/>
    </source>
</evidence>
<keyword evidence="8 14" id="KW-0915">Sodium</keyword>
<gene>
    <name evidence="16" type="primary">putP</name>
    <name evidence="16" type="ORF">BRM3_02550</name>
</gene>
<evidence type="ECO:0000313" key="16">
    <source>
        <dbReference type="EMBL" id="UYG17330.1"/>
    </source>
</evidence>
<feature type="transmembrane region" description="Helical" evidence="14">
    <location>
        <begin position="159"/>
        <end position="182"/>
    </location>
</feature>
<dbReference type="InterPro" id="IPR011851">
    <property type="entry name" value="Na/Pro_symporter"/>
</dbReference>
<protein>
    <recommendedName>
        <fullName evidence="14">Sodium/proline symporter</fullName>
    </recommendedName>
    <alternativeName>
        <fullName evidence="14">Proline permease</fullName>
    </alternativeName>
</protein>
<dbReference type="Gene3D" id="1.20.1730.10">
    <property type="entry name" value="Sodium/glucose cotransporter"/>
    <property type="match status" value="1"/>
</dbReference>
<feature type="transmembrane region" description="Helical" evidence="14">
    <location>
        <begin position="230"/>
        <end position="250"/>
    </location>
</feature>
<feature type="transmembrane region" description="Helical" evidence="14">
    <location>
        <begin position="77"/>
        <end position="94"/>
    </location>
</feature>
<keyword evidence="14" id="KW-0029">Amino-acid transport</keyword>
<dbReference type="PANTHER" id="PTHR48086:SF3">
    <property type="entry name" value="SODIUM_PROLINE SYMPORTER"/>
    <property type="match status" value="1"/>
</dbReference>
<dbReference type="Pfam" id="PF00474">
    <property type="entry name" value="SSF"/>
    <property type="match status" value="1"/>
</dbReference>
<dbReference type="EMBL" id="CP107020">
    <property type="protein sequence ID" value="UYG17330.1"/>
    <property type="molecule type" value="Genomic_DNA"/>
</dbReference>
<evidence type="ECO:0000256" key="2">
    <source>
        <dbReference type="ARBA" id="ARBA00006434"/>
    </source>
</evidence>
<dbReference type="NCBIfam" id="TIGR00813">
    <property type="entry name" value="sss"/>
    <property type="match status" value="1"/>
</dbReference>
<dbReference type="InterPro" id="IPR001734">
    <property type="entry name" value="Na/solute_symporter"/>
</dbReference>
<evidence type="ECO:0000256" key="14">
    <source>
        <dbReference type="RuleBase" id="RU366012"/>
    </source>
</evidence>
<feature type="transmembrane region" description="Helical" evidence="14">
    <location>
        <begin position="373"/>
        <end position="391"/>
    </location>
</feature>
<dbReference type="NCBIfam" id="TIGR02121">
    <property type="entry name" value="Na_Pro_sym"/>
    <property type="match status" value="1"/>
</dbReference>